<keyword evidence="3" id="KW-1185">Reference proteome</keyword>
<organism evidence="2 3">
    <name type="scientific">Seminavis robusta</name>
    <dbReference type="NCBI Taxonomy" id="568900"/>
    <lineage>
        <taxon>Eukaryota</taxon>
        <taxon>Sar</taxon>
        <taxon>Stramenopiles</taxon>
        <taxon>Ochrophyta</taxon>
        <taxon>Bacillariophyta</taxon>
        <taxon>Bacillariophyceae</taxon>
        <taxon>Bacillariophycidae</taxon>
        <taxon>Naviculales</taxon>
        <taxon>Naviculaceae</taxon>
        <taxon>Seminavis</taxon>
    </lineage>
</organism>
<dbReference type="AlphaFoldDB" id="A0A9N8E5E5"/>
<dbReference type="Proteomes" id="UP001153069">
    <property type="component" value="Unassembled WGS sequence"/>
</dbReference>
<feature type="region of interest" description="Disordered" evidence="1">
    <location>
        <begin position="173"/>
        <end position="209"/>
    </location>
</feature>
<comment type="caution">
    <text evidence="2">The sequence shown here is derived from an EMBL/GenBank/DDBJ whole genome shotgun (WGS) entry which is preliminary data.</text>
</comment>
<dbReference type="EMBL" id="CAICTM010000558">
    <property type="protein sequence ID" value="CAB9512881.1"/>
    <property type="molecule type" value="Genomic_DNA"/>
</dbReference>
<sequence length="209" mass="24337">MKTISNNNNAAMKRVCFHSDDTLRDVSPHHWIMSESEQASMFYTMDEMRGFRLDARAIRRNPSSLDESTDCWRGLEPYVSRKRELRATRRNYIFAVLHRQCENRRMMIKQNQQQQQLQELSPDDFDFAHDLSMVAREQSKESVQRALVSAIRDFVDSLQLMPQPLVVARGRDHRNQHAKNVTPPSYYDNVMGNTGLPKPPREIATARSA</sequence>
<evidence type="ECO:0000313" key="2">
    <source>
        <dbReference type="EMBL" id="CAB9512881.1"/>
    </source>
</evidence>
<accession>A0A9N8E5E5</accession>
<evidence type="ECO:0000256" key="1">
    <source>
        <dbReference type="SAM" id="MobiDB-lite"/>
    </source>
</evidence>
<gene>
    <name evidence="2" type="ORF">SEMRO_559_G166550.1</name>
</gene>
<evidence type="ECO:0000313" key="3">
    <source>
        <dbReference type="Proteomes" id="UP001153069"/>
    </source>
</evidence>
<reference evidence="2" key="1">
    <citation type="submission" date="2020-06" db="EMBL/GenBank/DDBJ databases">
        <authorList>
            <consortium name="Plant Systems Biology data submission"/>
        </authorList>
    </citation>
    <scope>NUCLEOTIDE SEQUENCE</scope>
    <source>
        <strain evidence="2">D6</strain>
    </source>
</reference>
<proteinExistence type="predicted"/>
<protein>
    <submittedName>
        <fullName evidence="2">Uncharacterized protein</fullName>
    </submittedName>
</protein>
<name>A0A9N8E5E5_9STRA</name>